<dbReference type="AlphaFoldDB" id="A0A1G6J2W8"/>
<sequence>MSSSIHSTHYADSPDLALAVLRHPTLEQALSAACAQLAIREAFLAALRDPAIGPQPRLLLAISGADVSGQRRLAALVAELLPDEVELDLIELAEDNLSRAVRERCEPFYQA</sequence>
<proteinExistence type="predicted"/>
<dbReference type="InterPro" id="IPR027945">
    <property type="entry name" value="SseB_C"/>
</dbReference>
<accession>A0A1G6J2W8</accession>
<reference evidence="3" key="1">
    <citation type="submission" date="2016-10" db="EMBL/GenBank/DDBJ databases">
        <authorList>
            <person name="Varghese N."/>
            <person name="Submissions S."/>
        </authorList>
    </citation>
    <scope>NUCLEOTIDE SEQUENCE [LARGE SCALE GENOMIC DNA]</scope>
    <source>
        <strain evidence="3">DSM 26382</strain>
    </source>
</reference>
<evidence type="ECO:0000313" key="3">
    <source>
        <dbReference type="Proteomes" id="UP000199467"/>
    </source>
</evidence>
<feature type="domain" description="SseB protein C-terminal" evidence="1">
    <location>
        <begin position="29"/>
        <end position="110"/>
    </location>
</feature>
<dbReference type="RefSeq" id="WP_017678332.1">
    <property type="nucleotide sequence ID" value="NZ_FMZQ01000001.1"/>
</dbReference>
<keyword evidence="3" id="KW-1185">Reference proteome</keyword>
<evidence type="ECO:0000259" key="1">
    <source>
        <dbReference type="Pfam" id="PF14581"/>
    </source>
</evidence>
<dbReference type="EMBL" id="FMZQ01000001">
    <property type="protein sequence ID" value="SDC13000.1"/>
    <property type="molecule type" value="Genomic_DNA"/>
</dbReference>
<dbReference type="Pfam" id="PF14581">
    <property type="entry name" value="SseB_C"/>
    <property type="match status" value="1"/>
</dbReference>
<organism evidence="2 3">
    <name type="scientific">Ectopseudomonas chengduensis</name>
    <dbReference type="NCBI Taxonomy" id="489632"/>
    <lineage>
        <taxon>Bacteria</taxon>
        <taxon>Pseudomonadati</taxon>
        <taxon>Pseudomonadota</taxon>
        <taxon>Gammaproteobacteria</taxon>
        <taxon>Pseudomonadales</taxon>
        <taxon>Pseudomonadaceae</taxon>
        <taxon>Ectopseudomonas</taxon>
    </lineage>
</organism>
<dbReference type="Proteomes" id="UP000199467">
    <property type="component" value="Unassembled WGS sequence"/>
</dbReference>
<gene>
    <name evidence="2" type="ORF">SAMN05216576_101523</name>
</gene>
<protein>
    <submittedName>
        <fullName evidence="2">SseB protein C-terminal domain-containing protein</fullName>
    </submittedName>
</protein>
<name>A0A1G6J2W8_9GAMM</name>
<evidence type="ECO:0000313" key="2">
    <source>
        <dbReference type="EMBL" id="SDC13000.1"/>
    </source>
</evidence>